<comment type="caution">
    <text evidence="2">The sequence shown here is derived from an EMBL/GenBank/DDBJ whole genome shotgun (WGS) entry which is preliminary data.</text>
</comment>
<dbReference type="EMBL" id="JAEVFJ010000001">
    <property type="protein sequence ID" value="KAH8107894.1"/>
    <property type="molecule type" value="Genomic_DNA"/>
</dbReference>
<feature type="compositionally biased region" description="Polar residues" evidence="1">
    <location>
        <begin position="123"/>
        <end position="140"/>
    </location>
</feature>
<accession>A0A8K0V1M2</accession>
<feature type="compositionally biased region" description="Pro residues" evidence="1">
    <location>
        <begin position="148"/>
        <end position="158"/>
    </location>
</feature>
<feature type="compositionally biased region" description="Polar residues" evidence="1">
    <location>
        <begin position="10"/>
        <end position="19"/>
    </location>
</feature>
<reference evidence="2" key="1">
    <citation type="journal article" date="2021" name="New Phytol.">
        <title>Evolutionary innovations through gain and loss of genes in the ectomycorrhizal Boletales.</title>
        <authorList>
            <person name="Wu G."/>
            <person name="Miyauchi S."/>
            <person name="Morin E."/>
            <person name="Kuo A."/>
            <person name="Drula E."/>
            <person name="Varga T."/>
            <person name="Kohler A."/>
            <person name="Feng B."/>
            <person name="Cao Y."/>
            <person name="Lipzen A."/>
            <person name="Daum C."/>
            <person name="Hundley H."/>
            <person name="Pangilinan J."/>
            <person name="Johnson J."/>
            <person name="Barry K."/>
            <person name="LaButti K."/>
            <person name="Ng V."/>
            <person name="Ahrendt S."/>
            <person name="Min B."/>
            <person name="Choi I.G."/>
            <person name="Park H."/>
            <person name="Plett J.M."/>
            <person name="Magnuson J."/>
            <person name="Spatafora J.W."/>
            <person name="Nagy L.G."/>
            <person name="Henrissat B."/>
            <person name="Grigoriev I.V."/>
            <person name="Yang Z.L."/>
            <person name="Xu J."/>
            <person name="Martin F.M."/>
        </authorList>
    </citation>
    <scope>NUCLEOTIDE SEQUENCE</scope>
    <source>
        <strain evidence="2">KKN 215</strain>
    </source>
</reference>
<feature type="compositionally biased region" description="Pro residues" evidence="1">
    <location>
        <begin position="44"/>
        <end position="54"/>
    </location>
</feature>
<evidence type="ECO:0000313" key="2">
    <source>
        <dbReference type="EMBL" id="KAH8107894.1"/>
    </source>
</evidence>
<keyword evidence="3" id="KW-1185">Reference proteome</keyword>
<gene>
    <name evidence="2" type="ORF">BXZ70DRAFT_913118</name>
</gene>
<feature type="region of interest" description="Disordered" evidence="1">
    <location>
        <begin position="1"/>
        <end position="34"/>
    </location>
</feature>
<evidence type="ECO:0000256" key="1">
    <source>
        <dbReference type="SAM" id="MobiDB-lite"/>
    </source>
</evidence>
<feature type="region of interest" description="Disordered" evidence="1">
    <location>
        <begin position="41"/>
        <end position="60"/>
    </location>
</feature>
<feature type="region of interest" description="Disordered" evidence="1">
    <location>
        <begin position="345"/>
        <end position="372"/>
    </location>
</feature>
<organism evidence="2 3">
    <name type="scientific">Cristinia sonorae</name>
    <dbReference type="NCBI Taxonomy" id="1940300"/>
    <lineage>
        <taxon>Eukaryota</taxon>
        <taxon>Fungi</taxon>
        <taxon>Dikarya</taxon>
        <taxon>Basidiomycota</taxon>
        <taxon>Agaricomycotina</taxon>
        <taxon>Agaricomycetes</taxon>
        <taxon>Agaricomycetidae</taxon>
        <taxon>Agaricales</taxon>
        <taxon>Pleurotineae</taxon>
        <taxon>Stephanosporaceae</taxon>
        <taxon>Cristinia</taxon>
    </lineage>
</organism>
<feature type="compositionally biased region" description="Low complexity" evidence="1">
    <location>
        <begin position="441"/>
        <end position="457"/>
    </location>
</feature>
<feature type="compositionally biased region" description="Polar residues" evidence="1">
    <location>
        <begin position="347"/>
        <end position="362"/>
    </location>
</feature>
<feature type="region of interest" description="Disordered" evidence="1">
    <location>
        <begin position="441"/>
        <end position="522"/>
    </location>
</feature>
<dbReference type="AlphaFoldDB" id="A0A8K0V1M2"/>
<dbReference type="OrthoDB" id="5531344at2759"/>
<protein>
    <submittedName>
        <fullName evidence="2">Uncharacterized protein</fullName>
    </submittedName>
</protein>
<feature type="compositionally biased region" description="Basic and acidic residues" evidence="1">
    <location>
        <begin position="511"/>
        <end position="522"/>
    </location>
</feature>
<sequence>MAQGPPPSEAGTSRSSNASIHPPGPSQTSSTVVPAVFTSTFQLQPPPTEQPQTPPIQYQHTASYGQPYTLQTPHTQTQTVASTNSSVPGYGYYGYHQNWNNSWQAYQYNQGTTGTYQYPYTSSVQQPKPVTPITRATPSVPQKRKVPSPSPSPPPPPPFHDEWDRVVKEFLAAAGLGQALRGFEMDMVVMSPEWERSGVPKALKTLSDELIKLSQLKGDTDAAASEGRELDERKLSYVHFAPNIEPQTPTSVTKDISQFLARHRARNDASNRNEFLLTLAEKRKKLEEDAKARQVAVDIDEHIPSCARTDAKTQNRDLQMKYDIAKNEDGPLRKTMKTGVPAEAAVMSSQQPAKGTTRNQAHSSDEVPTADRYPAFDERLQNVETHLAVRYVPSPPRSLLDRVKFIEDHIIHLEKQFPPWAALHFNQPSRGWPPPPRLTPIIVPSHLTSTSTTSSHPPQHPTADTQAVAGSDGDDPKTKTKPKARNKSSLHRAVMERLEVQKAMNDLAGVKTEENSSGKENA</sequence>
<feature type="compositionally biased region" description="Basic residues" evidence="1">
    <location>
        <begin position="479"/>
        <end position="490"/>
    </location>
</feature>
<proteinExistence type="predicted"/>
<feature type="region of interest" description="Disordered" evidence="1">
    <location>
        <begin position="123"/>
        <end position="162"/>
    </location>
</feature>
<dbReference type="Proteomes" id="UP000813824">
    <property type="component" value="Unassembled WGS sequence"/>
</dbReference>
<evidence type="ECO:0000313" key="3">
    <source>
        <dbReference type="Proteomes" id="UP000813824"/>
    </source>
</evidence>
<name>A0A8K0V1M2_9AGAR</name>